<dbReference type="InterPro" id="IPR000909">
    <property type="entry name" value="PLipase_C_PInositol-sp_X_dom"/>
</dbReference>
<evidence type="ECO:0000256" key="5">
    <source>
        <dbReference type="SAM" id="MobiDB-lite"/>
    </source>
</evidence>
<dbReference type="Pfam" id="PF09279">
    <property type="entry name" value="EF-hand_like"/>
    <property type="match status" value="1"/>
</dbReference>
<dbReference type="InterPro" id="IPR015359">
    <property type="entry name" value="PLC_EF-hand-like"/>
</dbReference>
<dbReference type="PANTHER" id="PTHR10336:SF105">
    <property type="entry name" value="PHOSPHOINOSITIDE PHOSPHOLIPASE C 1"/>
    <property type="match status" value="1"/>
</dbReference>
<evidence type="ECO:0000256" key="1">
    <source>
        <dbReference type="ARBA" id="ARBA00001195"/>
    </source>
</evidence>
<dbReference type="InterPro" id="IPR017946">
    <property type="entry name" value="PLC-like_Pdiesterase_TIM-brl"/>
</dbReference>
<dbReference type="SUPFAM" id="SSF49562">
    <property type="entry name" value="C2 domain (Calcium/lipid-binding domain, CaLB)"/>
    <property type="match status" value="1"/>
</dbReference>
<keyword evidence="3" id="KW-0807">Transducer</keyword>
<organism evidence="8 9">
    <name type="scientific">Ziziphus jujuba</name>
    <name type="common">Chinese jujube</name>
    <name type="synonym">Ziziphus sativa</name>
    <dbReference type="NCBI Taxonomy" id="326968"/>
    <lineage>
        <taxon>Eukaryota</taxon>
        <taxon>Viridiplantae</taxon>
        <taxon>Streptophyta</taxon>
        <taxon>Embryophyta</taxon>
        <taxon>Tracheophyta</taxon>
        <taxon>Spermatophyta</taxon>
        <taxon>Magnoliopsida</taxon>
        <taxon>eudicotyledons</taxon>
        <taxon>Gunneridae</taxon>
        <taxon>Pentapetalae</taxon>
        <taxon>rosids</taxon>
        <taxon>fabids</taxon>
        <taxon>Rosales</taxon>
        <taxon>Rhamnaceae</taxon>
        <taxon>Paliureae</taxon>
        <taxon>Ziziphus</taxon>
    </lineage>
</organism>
<evidence type="ECO:0000256" key="2">
    <source>
        <dbReference type="ARBA" id="ARBA00004202"/>
    </source>
</evidence>
<proteinExistence type="predicted"/>
<dbReference type="PRINTS" id="PR00390">
    <property type="entry name" value="PHPHLIPASEC"/>
</dbReference>
<gene>
    <name evidence="9" type="primary">LOC107410802</name>
</gene>
<comment type="catalytic activity">
    <reaction evidence="1 4">
        <text>a 1,2-diacyl-sn-glycero-3-phospho-(1D-myo-inositol-4,5-bisphosphate) + H2O = 1D-myo-inositol 1,4,5-trisphosphate + a 1,2-diacyl-sn-glycerol + H(+)</text>
        <dbReference type="Rhea" id="RHEA:33179"/>
        <dbReference type="ChEBI" id="CHEBI:15377"/>
        <dbReference type="ChEBI" id="CHEBI:15378"/>
        <dbReference type="ChEBI" id="CHEBI:17815"/>
        <dbReference type="ChEBI" id="CHEBI:58456"/>
        <dbReference type="ChEBI" id="CHEBI:203600"/>
        <dbReference type="EC" id="3.1.4.11"/>
    </reaction>
</comment>
<dbReference type="RefSeq" id="XP_015873767.3">
    <property type="nucleotide sequence ID" value="XM_016018281.4"/>
</dbReference>
<evidence type="ECO:0000259" key="6">
    <source>
        <dbReference type="PROSITE" id="PS50004"/>
    </source>
</evidence>
<dbReference type="Pfam" id="PF00387">
    <property type="entry name" value="PI-PLC-Y"/>
    <property type="match status" value="1"/>
</dbReference>
<dbReference type="CDD" id="cd00275">
    <property type="entry name" value="C2_PLC_like"/>
    <property type="match status" value="1"/>
</dbReference>
<evidence type="ECO:0000256" key="3">
    <source>
        <dbReference type="ARBA" id="ARBA00023224"/>
    </source>
</evidence>
<dbReference type="InParanoid" id="A0A6P3ZG55"/>
<name>A0A6P3ZG55_ZIZJJ</name>
<dbReference type="SMART" id="SM00149">
    <property type="entry name" value="PLCYc"/>
    <property type="match status" value="1"/>
</dbReference>
<evidence type="ECO:0000313" key="8">
    <source>
        <dbReference type="Proteomes" id="UP001652623"/>
    </source>
</evidence>
<evidence type="ECO:0000259" key="7">
    <source>
        <dbReference type="PROSITE" id="PS50008"/>
    </source>
</evidence>
<dbReference type="InterPro" id="IPR011992">
    <property type="entry name" value="EF-hand-dom_pair"/>
</dbReference>
<dbReference type="SMART" id="SM00148">
    <property type="entry name" value="PLCXc"/>
    <property type="match status" value="1"/>
</dbReference>
<dbReference type="PROSITE" id="PS50007">
    <property type="entry name" value="PIPLC_X_DOMAIN"/>
    <property type="match status" value="1"/>
</dbReference>
<feature type="domain" description="C2" evidence="6">
    <location>
        <begin position="433"/>
        <end position="566"/>
    </location>
</feature>
<reference evidence="9" key="1">
    <citation type="submission" date="2025-08" db="UniProtKB">
        <authorList>
            <consortium name="RefSeq"/>
        </authorList>
    </citation>
    <scope>IDENTIFICATION</scope>
    <source>
        <tissue evidence="9">Seedling</tissue>
    </source>
</reference>
<dbReference type="GeneID" id="107410802"/>
<dbReference type="GO" id="GO:0016042">
    <property type="term" value="P:lipid catabolic process"/>
    <property type="evidence" value="ECO:0007669"/>
    <property type="project" value="UniProtKB-KW"/>
</dbReference>
<dbReference type="AlphaFoldDB" id="A0A6P3ZG55"/>
<dbReference type="InterPro" id="IPR001192">
    <property type="entry name" value="PI-PLC_fam"/>
</dbReference>
<dbReference type="Gene3D" id="1.10.238.10">
    <property type="entry name" value="EF-hand"/>
    <property type="match status" value="1"/>
</dbReference>
<dbReference type="GO" id="GO:0005886">
    <property type="term" value="C:plasma membrane"/>
    <property type="evidence" value="ECO:0007669"/>
    <property type="project" value="UniProtKB-SubCell"/>
</dbReference>
<feature type="compositionally biased region" description="Basic and acidic residues" evidence="5">
    <location>
        <begin position="282"/>
        <end position="293"/>
    </location>
</feature>
<protein>
    <recommendedName>
        <fullName evidence="4">Phosphoinositide phospholipase C</fullName>
        <ecNumber evidence="4">3.1.4.11</ecNumber>
    </recommendedName>
</protein>
<keyword evidence="8" id="KW-1185">Reference proteome</keyword>
<dbReference type="InterPro" id="IPR035892">
    <property type="entry name" value="C2_domain_sf"/>
</dbReference>
<evidence type="ECO:0000313" key="9">
    <source>
        <dbReference type="RefSeq" id="XP_015873767.3"/>
    </source>
</evidence>
<feature type="domain" description="PI-PLC Y-box" evidence="7">
    <location>
        <begin position="352"/>
        <end position="438"/>
    </location>
</feature>
<dbReference type="GO" id="GO:0051209">
    <property type="term" value="P:release of sequestered calcium ion into cytosol"/>
    <property type="evidence" value="ECO:0007669"/>
    <property type="project" value="TreeGrafter"/>
</dbReference>
<dbReference type="GO" id="GO:0006950">
    <property type="term" value="P:response to stress"/>
    <property type="evidence" value="ECO:0007669"/>
    <property type="project" value="UniProtKB-ARBA"/>
</dbReference>
<dbReference type="Pfam" id="PF00168">
    <property type="entry name" value="C2"/>
    <property type="match status" value="1"/>
</dbReference>
<dbReference type="PANTHER" id="PTHR10336">
    <property type="entry name" value="PHOSPHOINOSITIDE-SPECIFIC PHOSPHOLIPASE C FAMILY PROTEIN"/>
    <property type="match status" value="1"/>
</dbReference>
<keyword evidence="4" id="KW-0442">Lipid degradation</keyword>
<dbReference type="GO" id="GO:0048015">
    <property type="term" value="P:phosphatidylinositol-mediated signaling"/>
    <property type="evidence" value="ECO:0007669"/>
    <property type="project" value="TreeGrafter"/>
</dbReference>
<dbReference type="Proteomes" id="UP001652623">
    <property type="component" value="Chromosome 10"/>
</dbReference>
<dbReference type="KEGG" id="zju:107410802"/>
<dbReference type="EC" id="3.1.4.11" evidence="4"/>
<dbReference type="Pfam" id="PF00388">
    <property type="entry name" value="PI-PLC-X"/>
    <property type="match status" value="1"/>
</dbReference>
<dbReference type="InterPro" id="IPR001711">
    <property type="entry name" value="PLipase_C_Pinositol-sp_Y"/>
</dbReference>
<accession>A0A6P3ZG55</accession>
<evidence type="ECO:0000256" key="4">
    <source>
        <dbReference type="RuleBase" id="RU361133"/>
    </source>
</evidence>
<dbReference type="Gene3D" id="3.20.20.190">
    <property type="entry name" value="Phosphatidylinositol (PI) phosphodiesterase"/>
    <property type="match status" value="1"/>
</dbReference>
<keyword evidence="4" id="KW-0378">Hydrolase</keyword>
<dbReference type="InterPro" id="IPR000008">
    <property type="entry name" value="C2_dom"/>
</dbReference>
<dbReference type="SUPFAM" id="SSF51695">
    <property type="entry name" value="PLC-like phosphodiesterases"/>
    <property type="match status" value="1"/>
</dbReference>
<dbReference type="PROSITE" id="PS50004">
    <property type="entry name" value="C2"/>
    <property type="match status" value="1"/>
</dbReference>
<sequence length="586" mass="67892">MQKLKDYIFAFPPYSVAMKTEKEKERMSDDQAFKVCFCFRRIFRLRKSEPPEDVKELFAKYSDNGTMTIEHFYNFLNEFQGEKDVTKEEAQNRMNSLKHIFQRKGLHLDAFFRYLLGDQNPPHISKVHHDMSAPLAHYFMFTGHNSYLTGNQLNSDSSVVPIIKSLERGVRVIELDLWPNPANDDVDVRHGGTMTSPVKLADCLSAIKDHAFKASKYPVVITFEDHLPSSLQKKVAKMVINTFGDMLYCPEVEFMMEFPSPESLKERIMISTKPPENPVSQRVRERQSSKDSANEENWEEQNNGYEDQQDDRYDDEETAVLEYKKLIAIHARKPKGKSNMWEVTPLQLRRLSLSEQELETAAKNHGTDIVRFTQKNLLRIYPKGLRFDSSNYDPMVGWTHGAQMVAFNMQGHGKYLRIMEGMFRANGGCGYVKKPDILLNSTEVFNPHVNLPVQKKLKIKVYMGEGWDSDFRRTHFDRFSPPDFFTKVSIAGVPSDIRSHKTKTIEDQWIPVWNEEFEFPLSVPELAVLLIQVLEYDTSGKHDFGGQICLPVSELRTGIRAVSLHNRKGEKYRSVRLLMRFEFVKV</sequence>
<dbReference type="SMART" id="SM00239">
    <property type="entry name" value="C2"/>
    <property type="match status" value="1"/>
</dbReference>
<dbReference type="Gene3D" id="2.60.40.150">
    <property type="entry name" value="C2 domain"/>
    <property type="match status" value="1"/>
</dbReference>
<dbReference type="PROSITE" id="PS50008">
    <property type="entry name" value="PIPLC_Y_DOMAIN"/>
    <property type="match status" value="1"/>
</dbReference>
<dbReference type="GO" id="GO:0004435">
    <property type="term" value="F:phosphatidylinositol-4,5-bisphosphate phospholipase C activity"/>
    <property type="evidence" value="ECO:0007669"/>
    <property type="project" value="UniProtKB-EC"/>
</dbReference>
<comment type="subcellular location">
    <subcellularLocation>
        <location evidence="2">Cell membrane</location>
        <topology evidence="2">Peripheral membrane protein</topology>
    </subcellularLocation>
</comment>
<dbReference type="SUPFAM" id="SSF47473">
    <property type="entry name" value="EF-hand"/>
    <property type="match status" value="1"/>
</dbReference>
<keyword evidence="4" id="KW-0443">Lipid metabolism</keyword>
<feature type="region of interest" description="Disordered" evidence="5">
    <location>
        <begin position="272"/>
        <end position="312"/>
    </location>
</feature>